<comment type="subcellular location">
    <subcellularLocation>
        <location evidence="1">Cytoplasm</location>
    </subcellularLocation>
</comment>
<dbReference type="InterPro" id="IPR004344">
    <property type="entry name" value="TTL/TTLL_fam"/>
</dbReference>
<name>A0AAW1DK92_9HEMI</name>
<dbReference type="GO" id="GO:0005930">
    <property type="term" value="C:axoneme"/>
    <property type="evidence" value="ECO:0007669"/>
    <property type="project" value="TreeGrafter"/>
</dbReference>
<dbReference type="SUPFAM" id="SSF56059">
    <property type="entry name" value="Glutathione synthetase ATP-binding domain-like"/>
    <property type="match status" value="1"/>
</dbReference>
<dbReference type="PANTHER" id="PTHR45870">
    <property type="entry name" value="TUBULIN MONOGLYCYLASE TTLL3"/>
    <property type="match status" value="1"/>
</dbReference>
<evidence type="ECO:0000256" key="1">
    <source>
        <dbReference type="ARBA" id="ARBA00004496"/>
    </source>
</evidence>
<keyword evidence="5" id="KW-0067">ATP-binding</keyword>
<feature type="region of interest" description="Disordered" evidence="6">
    <location>
        <begin position="858"/>
        <end position="880"/>
    </location>
</feature>
<keyword evidence="4" id="KW-0547">Nucleotide-binding</keyword>
<dbReference type="InterPro" id="IPR051437">
    <property type="entry name" value="TTLL_monoglycylase"/>
</dbReference>
<evidence type="ECO:0000313" key="8">
    <source>
        <dbReference type="Proteomes" id="UP001461498"/>
    </source>
</evidence>
<evidence type="ECO:0000256" key="6">
    <source>
        <dbReference type="SAM" id="MobiDB-lite"/>
    </source>
</evidence>
<feature type="compositionally biased region" description="Low complexity" evidence="6">
    <location>
        <begin position="49"/>
        <end position="60"/>
    </location>
</feature>
<dbReference type="GO" id="GO:0003341">
    <property type="term" value="P:cilium movement"/>
    <property type="evidence" value="ECO:0007669"/>
    <property type="project" value="TreeGrafter"/>
</dbReference>
<keyword evidence="3" id="KW-0436">Ligase</keyword>
<feature type="region of interest" description="Disordered" evidence="6">
    <location>
        <begin position="21"/>
        <end position="71"/>
    </location>
</feature>
<dbReference type="PANTHER" id="PTHR45870:SF2">
    <property type="entry name" value="TUBULIN MONOGLYCYLASE TTLL3"/>
    <property type="match status" value="1"/>
</dbReference>
<feature type="compositionally biased region" description="Basic and acidic residues" evidence="6">
    <location>
        <begin position="34"/>
        <end position="43"/>
    </location>
</feature>
<organism evidence="7 8">
    <name type="scientific">Rhynocoris fuscipes</name>
    <dbReference type="NCBI Taxonomy" id="488301"/>
    <lineage>
        <taxon>Eukaryota</taxon>
        <taxon>Metazoa</taxon>
        <taxon>Ecdysozoa</taxon>
        <taxon>Arthropoda</taxon>
        <taxon>Hexapoda</taxon>
        <taxon>Insecta</taxon>
        <taxon>Pterygota</taxon>
        <taxon>Neoptera</taxon>
        <taxon>Paraneoptera</taxon>
        <taxon>Hemiptera</taxon>
        <taxon>Heteroptera</taxon>
        <taxon>Panheteroptera</taxon>
        <taxon>Cimicomorpha</taxon>
        <taxon>Reduviidae</taxon>
        <taxon>Harpactorinae</taxon>
        <taxon>Harpactorini</taxon>
        <taxon>Rhynocoris</taxon>
    </lineage>
</organism>
<evidence type="ECO:0000313" key="7">
    <source>
        <dbReference type="EMBL" id="KAK9511136.1"/>
    </source>
</evidence>
<dbReference type="GO" id="GO:0060271">
    <property type="term" value="P:cilium assembly"/>
    <property type="evidence" value="ECO:0007669"/>
    <property type="project" value="TreeGrafter"/>
</dbReference>
<protein>
    <recommendedName>
        <fullName evidence="9">Tubulin glycylase 3A</fullName>
    </recommendedName>
</protein>
<keyword evidence="2" id="KW-0963">Cytoplasm</keyword>
<sequence>MEEVNSRFKDVMVFPNLSKLHHHDTNDLTTKQYSDSKDKDKKQTTIHKNNNNNNNNEGNNQSKSSFSKRRDCMTSSLPLNYNKSMSELFSIDQATDKVSLLNSIRKLDAPIPNVNDSYSFIRNKFDENVNLKNYPTSNEPPKYLMSLGINSNNNKIINKNNMKSRINNFNNKSNGDITNINPAYKSILLNNKQKMSTYPLTVKTNSQCRFGSSTKLDAYQGLVTRERFEILKVKAQNALSEGKTFSIVNNVNGACSVRRSLLRRGWVERYSTAEDRGTAHEHFLHAPDRESMIMSKFLKNKPVRFIWGDNFLNWNLINPNTIVNRFPAAGKSLSTKTGLLTHLEQQVWTIDDGRSMVKYPRTFSIYDEADLNYFASQYRITACVNMLKKFCFGMLEGKPIVSENGTVCIKNIDFAIERVCEYVGVFEHAYVDLWNYSIVSDSDWDNFICEYYQFAHHNRQIKNTENYEIDKLITSAEACIDKMRLYWPEVDYEGYENVWIVKPAAQSCGRGIVILKQLKDIVAQCAKRQPSIVQKYIEKPCLVYNTKVDIRQWFLVTRSSPMRIYMYAKCYLRFCSKEFSLSNLHESVHLSNNSIQYKYENIKKSNSKLPRQNMWSSDTYQEYLRSRGQLDKWTNIVIPGMRRCIIGAMLAAQDSMSDRPNSFNLYGADFLLTEEYTPLLIEINSCPAMKSTTDVTGRLCPMVLDDTIQVMTCGNPRPTNNIGNFQLIYDQVMNFDVPSITLEKHPDLVIISKKARINTLPRDSNKNQLTEPLVDYDKKHSHWEDRSLKYDDLSWYKTKKLALTIVPTLDLKLSYSWPKHPGEVTPVNEISYVTKPVNNRPVVSKWMESCRQWIASRLNKEDNNTTQNAKQQEPPRNNNG</sequence>
<dbReference type="Gene3D" id="3.30.470.20">
    <property type="entry name" value="ATP-grasp fold, B domain"/>
    <property type="match status" value="1"/>
</dbReference>
<evidence type="ECO:0000256" key="2">
    <source>
        <dbReference type="ARBA" id="ARBA00022490"/>
    </source>
</evidence>
<keyword evidence="8" id="KW-1185">Reference proteome</keyword>
<evidence type="ECO:0000256" key="3">
    <source>
        <dbReference type="ARBA" id="ARBA00022598"/>
    </source>
</evidence>
<dbReference type="GO" id="GO:0005524">
    <property type="term" value="F:ATP binding"/>
    <property type="evidence" value="ECO:0007669"/>
    <property type="project" value="UniProtKB-KW"/>
</dbReference>
<feature type="compositionally biased region" description="Polar residues" evidence="6">
    <location>
        <begin position="864"/>
        <end position="880"/>
    </location>
</feature>
<dbReference type="PROSITE" id="PS51221">
    <property type="entry name" value="TTL"/>
    <property type="match status" value="1"/>
</dbReference>
<dbReference type="GO" id="GO:0015630">
    <property type="term" value="C:microtubule cytoskeleton"/>
    <property type="evidence" value="ECO:0007669"/>
    <property type="project" value="TreeGrafter"/>
</dbReference>
<gene>
    <name evidence="7" type="ORF">O3M35_005757</name>
</gene>
<reference evidence="7 8" key="1">
    <citation type="submission" date="2022-12" db="EMBL/GenBank/DDBJ databases">
        <title>Chromosome-level genome assembly of true bugs.</title>
        <authorList>
            <person name="Ma L."/>
            <person name="Li H."/>
        </authorList>
    </citation>
    <scope>NUCLEOTIDE SEQUENCE [LARGE SCALE GENOMIC DNA]</scope>
    <source>
        <strain evidence="7">Lab_2022b</strain>
    </source>
</reference>
<dbReference type="Pfam" id="PF03133">
    <property type="entry name" value="TTL"/>
    <property type="match status" value="1"/>
</dbReference>
<evidence type="ECO:0000256" key="5">
    <source>
        <dbReference type="ARBA" id="ARBA00022840"/>
    </source>
</evidence>
<evidence type="ECO:0000256" key="4">
    <source>
        <dbReference type="ARBA" id="ARBA00022741"/>
    </source>
</evidence>
<proteinExistence type="predicted"/>
<evidence type="ECO:0008006" key="9">
    <source>
        <dbReference type="Google" id="ProtNLM"/>
    </source>
</evidence>
<dbReference type="EMBL" id="JAPXFL010000002">
    <property type="protein sequence ID" value="KAK9511136.1"/>
    <property type="molecule type" value="Genomic_DNA"/>
</dbReference>
<dbReference type="GO" id="GO:0070736">
    <property type="term" value="F:protein-glycine ligase activity, initiating"/>
    <property type="evidence" value="ECO:0007669"/>
    <property type="project" value="TreeGrafter"/>
</dbReference>
<comment type="caution">
    <text evidence="7">The sequence shown here is derived from an EMBL/GenBank/DDBJ whole genome shotgun (WGS) entry which is preliminary data.</text>
</comment>
<dbReference type="Proteomes" id="UP001461498">
    <property type="component" value="Unassembled WGS sequence"/>
</dbReference>
<accession>A0AAW1DK92</accession>
<dbReference type="AlphaFoldDB" id="A0AAW1DK92"/>